<dbReference type="PROSITE" id="PS51257">
    <property type="entry name" value="PROKAR_LIPOPROTEIN"/>
    <property type="match status" value="1"/>
</dbReference>
<dbReference type="AlphaFoldDB" id="A0A916DW12"/>
<evidence type="ECO:0000256" key="1">
    <source>
        <dbReference type="SAM" id="SignalP"/>
    </source>
</evidence>
<proteinExistence type="predicted"/>
<sequence length="415" mass="45176">MKSIIKKILFISLPLTILSFGACRETCISPCGLPCDTPCICDAEVINDPAYFKTNRVLTNNCTTGDGIDYIVEATTVANYYDVTTKLTVEKGTTILFKDGAGLAIKGTGSISAIGEATEMITFRGEEVSDEGAWRGVYIETDQTDNNLEYVHIQGAGGESFNSNDDKGNLVIYADAKVSVKNCRFSNSTSYGVNSNYTSADLTSLLNNTFENNNIPILIRGNHVDIVDATNTFLNNTNSYVHVRVGSEIKTSKIWQALSIPYRITSSDFGIFKHQEVGSNGKLTINAGTTIEFETQTGFKIDDTATFLAVGTANNRIKFRGANPVAGSWDGIQFNFTQSPSNEIAYADIEHAGSENGAIYMWADPFVNVHDVSLSEIPSCAFFDAPKSPQDPTNPRLTRNNINYTNVGSQYCKGN</sequence>
<evidence type="ECO:0008006" key="4">
    <source>
        <dbReference type="Google" id="ProtNLM"/>
    </source>
</evidence>
<dbReference type="RefSeq" id="WP_264789512.1">
    <property type="nucleotide sequence ID" value="NZ_AP026867.1"/>
</dbReference>
<accession>A0A916DW12</accession>
<dbReference type="SUPFAM" id="SSF51126">
    <property type="entry name" value="Pectin lyase-like"/>
    <property type="match status" value="1"/>
</dbReference>
<dbReference type="EMBL" id="AP026867">
    <property type="protein sequence ID" value="BDS14292.1"/>
    <property type="molecule type" value="Genomic_DNA"/>
</dbReference>
<dbReference type="InterPro" id="IPR011050">
    <property type="entry name" value="Pectin_lyase_fold/virulence"/>
</dbReference>
<protein>
    <recommendedName>
        <fullName evidence="4">Right handed beta helix domain-containing protein</fullName>
    </recommendedName>
</protein>
<keyword evidence="3" id="KW-1185">Reference proteome</keyword>
<dbReference type="Proteomes" id="UP001060919">
    <property type="component" value="Chromosome"/>
</dbReference>
<evidence type="ECO:0000313" key="2">
    <source>
        <dbReference type="EMBL" id="BDS14292.1"/>
    </source>
</evidence>
<organism evidence="2 3">
    <name type="scientific">Aureispira anguillae</name>
    <dbReference type="NCBI Taxonomy" id="2864201"/>
    <lineage>
        <taxon>Bacteria</taxon>
        <taxon>Pseudomonadati</taxon>
        <taxon>Bacteroidota</taxon>
        <taxon>Saprospiria</taxon>
        <taxon>Saprospirales</taxon>
        <taxon>Saprospiraceae</taxon>
        <taxon>Aureispira</taxon>
    </lineage>
</organism>
<keyword evidence="1" id="KW-0732">Signal</keyword>
<gene>
    <name evidence="2" type="ORF">AsAng_0050710</name>
</gene>
<dbReference type="KEGG" id="aup:AsAng_0050710"/>
<feature type="signal peptide" evidence="1">
    <location>
        <begin position="1"/>
        <end position="24"/>
    </location>
</feature>
<evidence type="ECO:0000313" key="3">
    <source>
        <dbReference type="Proteomes" id="UP001060919"/>
    </source>
</evidence>
<name>A0A916DW12_9BACT</name>
<reference evidence="2" key="1">
    <citation type="submission" date="2022-09" db="EMBL/GenBank/DDBJ databases">
        <title>Aureispira anguillicida sp. nov., isolated from Leptocephalus of Japanese eel Anguilla japonica.</title>
        <authorList>
            <person name="Yuasa K."/>
            <person name="Mekata T."/>
            <person name="Ikunari K."/>
        </authorList>
    </citation>
    <scope>NUCLEOTIDE SEQUENCE</scope>
    <source>
        <strain evidence="2">EL160426</strain>
    </source>
</reference>
<feature type="chain" id="PRO_5037893283" description="Right handed beta helix domain-containing protein" evidence="1">
    <location>
        <begin position="25"/>
        <end position="415"/>
    </location>
</feature>